<dbReference type="SMR" id="A0A821KZ87"/>
<feature type="compositionally biased region" description="Polar residues" evidence="1">
    <location>
        <begin position="50"/>
        <end position="64"/>
    </location>
</feature>
<reference evidence="2" key="1">
    <citation type="submission" date="2021-02" db="EMBL/GenBank/DDBJ databases">
        <authorList>
            <person name="Steward A R."/>
        </authorList>
    </citation>
    <scope>NUCLEOTIDE SEQUENCE</scope>
</reference>
<evidence type="ECO:0000256" key="1">
    <source>
        <dbReference type="SAM" id="MobiDB-lite"/>
    </source>
</evidence>
<organism evidence="2 3">
    <name type="scientific">Pieris macdunnoughi</name>
    <dbReference type="NCBI Taxonomy" id="345717"/>
    <lineage>
        <taxon>Eukaryota</taxon>
        <taxon>Metazoa</taxon>
        <taxon>Ecdysozoa</taxon>
        <taxon>Arthropoda</taxon>
        <taxon>Hexapoda</taxon>
        <taxon>Insecta</taxon>
        <taxon>Pterygota</taxon>
        <taxon>Neoptera</taxon>
        <taxon>Endopterygota</taxon>
        <taxon>Lepidoptera</taxon>
        <taxon>Glossata</taxon>
        <taxon>Ditrysia</taxon>
        <taxon>Papilionoidea</taxon>
        <taxon>Pieridae</taxon>
        <taxon>Pierinae</taxon>
        <taxon>Pieris</taxon>
    </lineage>
</organism>
<sequence length="331" mass="37256">MSSSSVSAGAVGDIIDLDRYMRASVRPSPPHRNERLVVDAGAVGRRPISLSSLQSDESVHSQGVESRPKGFIEPRPQMATHKRFSHDSGVSDGSRVRRKRNRHPTDCSSKYHSRQSSMKEFRVICEQTLKEQREQIAKVTELCERLAAPKANSSEPKVKKQSLPSSDSSELSSSTTTLSRHKRKDKHLSESCKTYKIIMTKLDDLNRVFRRPLPPASSGSVSVCDKLVNTELRNQTVLRCEERKLEVTRTNEVDIAPRQRHNVLVHSLVERDRSSVCSGSAIDLEDPIQLSQEKQNGASVRGGRRTSLCSLCRSYWRSLWRCFPSYINEGV</sequence>
<proteinExistence type="predicted"/>
<keyword evidence="3" id="KW-1185">Reference proteome</keyword>
<dbReference type="AlphaFoldDB" id="A0A821KZ87"/>
<protein>
    <submittedName>
        <fullName evidence="2">Uncharacterized protein</fullName>
    </submittedName>
</protein>
<feature type="region of interest" description="Disordered" evidence="1">
    <location>
        <begin position="148"/>
        <end position="187"/>
    </location>
</feature>
<evidence type="ECO:0000313" key="2">
    <source>
        <dbReference type="EMBL" id="CAF4740968.1"/>
    </source>
</evidence>
<comment type="caution">
    <text evidence="2">The sequence shown here is derived from an EMBL/GenBank/DDBJ whole genome shotgun (WGS) entry which is preliminary data.</text>
</comment>
<dbReference type="Proteomes" id="UP000663880">
    <property type="component" value="Unassembled WGS sequence"/>
</dbReference>
<feature type="compositionally biased region" description="Low complexity" evidence="1">
    <location>
        <begin position="162"/>
        <end position="178"/>
    </location>
</feature>
<dbReference type="OrthoDB" id="1517790at2759"/>
<accession>A0A821KZ87</accession>
<name>A0A821KZ87_9NEOP</name>
<feature type="region of interest" description="Disordered" evidence="1">
    <location>
        <begin position="50"/>
        <end position="114"/>
    </location>
</feature>
<evidence type="ECO:0000313" key="3">
    <source>
        <dbReference type="Proteomes" id="UP000663880"/>
    </source>
</evidence>
<dbReference type="EMBL" id="CAJOBZ010000001">
    <property type="protein sequence ID" value="CAF4740968.1"/>
    <property type="molecule type" value="Genomic_DNA"/>
</dbReference>
<gene>
    <name evidence="2" type="ORF">PMACD_LOCUS3</name>
</gene>